<dbReference type="EMBL" id="CCAG010011954">
    <property type="status" value="NOT_ANNOTATED_CDS"/>
    <property type="molecule type" value="Genomic_DNA"/>
</dbReference>
<sequence>MMISNFGGSTFIPSSANKCPRLCCASFCNSLVR</sequence>
<organism evidence="1 2">
    <name type="scientific">Glossina morsitans morsitans</name>
    <name type="common">Savannah tsetse fly</name>
    <dbReference type="NCBI Taxonomy" id="37546"/>
    <lineage>
        <taxon>Eukaryota</taxon>
        <taxon>Metazoa</taxon>
        <taxon>Ecdysozoa</taxon>
        <taxon>Arthropoda</taxon>
        <taxon>Hexapoda</taxon>
        <taxon>Insecta</taxon>
        <taxon>Pterygota</taxon>
        <taxon>Neoptera</taxon>
        <taxon>Endopterygota</taxon>
        <taxon>Diptera</taxon>
        <taxon>Brachycera</taxon>
        <taxon>Muscomorpha</taxon>
        <taxon>Hippoboscoidea</taxon>
        <taxon>Glossinidae</taxon>
        <taxon>Glossina</taxon>
    </lineage>
</organism>
<proteinExistence type="predicted"/>
<evidence type="ECO:0000313" key="1">
    <source>
        <dbReference type="EnsemblMetazoa" id="GMOY013358-PA"/>
    </source>
</evidence>
<dbReference type="EnsemblMetazoa" id="GMOY013358-RA">
    <property type="protein sequence ID" value="GMOY013358-PA"/>
    <property type="gene ID" value="GMOY013358"/>
</dbReference>
<keyword evidence="2" id="KW-1185">Reference proteome</keyword>
<dbReference type="AlphaFoldDB" id="A0A905AWC0"/>
<accession>A0A905AWC0</accession>
<dbReference type="Proteomes" id="UP000092444">
    <property type="component" value="Unassembled WGS sequence"/>
</dbReference>
<name>A0A905AWC0_GLOMM</name>
<evidence type="ECO:0000313" key="2">
    <source>
        <dbReference type="Proteomes" id="UP000092444"/>
    </source>
</evidence>
<reference evidence="1" key="1">
    <citation type="submission" date="2022-10" db="UniProtKB">
        <authorList>
            <consortium name="EnsemblMetazoa"/>
        </authorList>
    </citation>
    <scope>IDENTIFICATION</scope>
    <source>
        <strain evidence="1">Yale</strain>
    </source>
</reference>
<protein>
    <submittedName>
        <fullName evidence="1">Uncharacterized protein</fullName>
    </submittedName>
</protein>